<organism evidence="1 2">
    <name type="scientific">Actinomadura parmotrematis</name>
    <dbReference type="NCBI Taxonomy" id="2864039"/>
    <lineage>
        <taxon>Bacteria</taxon>
        <taxon>Bacillati</taxon>
        <taxon>Actinomycetota</taxon>
        <taxon>Actinomycetes</taxon>
        <taxon>Streptosporangiales</taxon>
        <taxon>Thermomonosporaceae</taxon>
        <taxon>Actinomadura</taxon>
    </lineage>
</organism>
<accession>A0ABS7FXH0</accession>
<dbReference type="InterPro" id="IPR053860">
    <property type="entry name" value="DUF6932"/>
</dbReference>
<dbReference type="Pfam" id="PF22014">
    <property type="entry name" value="DUF6932"/>
    <property type="match status" value="1"/>
</dbReference>
<evidence type="ECO:0008006" key="3">
    <source>
        <dbReference type="Google" id="ProtNLM"/>
    </source>
</evidence>
<evidence type="ECO:0000313" key="2">
    <source>
        <dbReference type="Proteomes" id="UP000774570"/>
    </source>
</evidence>
<proteinExistence type="predicted"/>
<dbReference type="EMBL" id="JAIBOA010000014">
    <property type="protein sequence ID" value="MBW8485119.1"/>
    <property type="molecule type" value="Genomic_DNA"/>
</dbReference>
<keyword evidence="2" id="KW-1185">Reference proteome</keyword>
<reference evidence="1 2" key="1">
    <citation type="submission" date="2021-07" db="EMBL/GenBank/DDBJ databases">
        <title>Actinomadura sp. PM05-2 isolated from lichen.</title>
        <authorList>
            <person name="Somphong A."/>
            <person name="Phongsopitanun W."/>
            <person name="Tanasupawat S."/>
            <person name="Peongsungnone V."/>
        </authorList>
    </citation>
    <scope>NUCLEOTIDE SEQUENCE [LARGE SCALE GENOMIC DNA]</scope>
    <source>
        <strain evidence="1 2">PM05-2</strain>
    </source>
</reference>
<name>A0ABS7FXH0_9ACTN</name>
<sequence length="171" mass="19337">MVDGHIPLGRWVCTVEEAEAQYIAGRGEPHEQIWADWKNFTSALRQVLGEIPACWLGGSLFTDKPDPGDIDCVYVIDATRLANPAIDSPQALNLLGAVLENRLKKEFNLRIDSFILPWIPTPGPIPTAQAEGYLQRRGYWDDFWSRIRDPNDRLSSIPRRGYLEVIIDGYS</sequence>
<dbReference type="RefSeq" id="WP_220168341.1">
    <property type="nucleotide sequence ID" value="NZ_JAIBOA010000014.1"/>
</dbReference>
<comment type="caution">
    <text evidence="1">The sequence shown here is derived from an EMBL/GenBank/DDBJ whole genome shotgun (WGS) entry which is preliminary data.</text>
</comment>
<protein>
    <recommendedName>
        <fullName evidence="3">Polymerase nucleotidyl transferase domain-containing protein</fullName>
    </recommendedName>
</protein>
<gene>
    <name evidence="1" type="ORF">K1Y72_22240</name>
</gene>
<dbReference type="Proteomes" id="UP000774570">
    <property type="component" value="Unassembled WGS sequence"/>
</dbReference>
<evidence type="ECO:0000313" key="1">
    <source>
        <dbReference type="EMBL" id="MBW8485119.1"/>
    </source>
</evidence>